<dbReference type="AlphaFoldDB" id="A0A5M9ML63"/>
<evidence type="ECO:0000256" key="5">
    <source>
        <dbReference type="SAM" id="MobiDB-lite"/>
    </source>
</evidence>
<evidence type="ECO:0000256" key="3">
    <source>
        <dbReference type="ARBA" id="ARBA00023038"/>
    </source>
</evidence>
<dbReference type="PANTHER" id="PTHR24210">
    <property type="entry name" value="LIM DOMAIN-CONTAINING PROTEIN"/>
    <property type="match status" value="1"/>
</dbReference>
<evidence type="ECO:0000256" key="2">
    <source>
        <dbReference type="ARBA" id="ARBA00022833"/>
    </source>
</evidence>
<feature type="compositionally biased region" description="Polar residues" evidence="5">
    <location>
        <begin position="593"/>
        <end position="612"/>
    </location>
</feature>
<feature type="region of interest" description="Disordered" evidence="5">
    <location>
        <begin position="890"/>
        <end position="966"/>
    </location>
</feature>
<feature type="compositionally biased region" description="Basic and acidic residues" evidence="5">
    <location>
        <begin position="697"/>
        <end position="717"/>
    </location>
</feature>
<dbReference type="PANTHER" id="PTHR24210:SF14">
    <property type="entry name" value="LIM ZINC-BINDING DOMAIN-CONTAINING PROTEIN"/>
    <property type="match status" value="1"/>
</dbReference>
<gene>
    <name evidence="7" type="ORF">ATNIH1004_006429</name>
</gene>
<reference evidence="7 8" key="1">
    <citation type="submission" date="2019-08" db="EMBL/GenBank/DDBJ databases">
        <title>The genome sequence of a newly discovered highly antifungal drug resistant Aspergillus species, Aspergillus tanneri NIH 1004.</title>
        <authorList>
            <person name="Mounaud S."/>
            <person name="Singh I."/>
            <person name="Joardar V."/>
            <person name="Pakala S."/>
            <person name="Pakala S."/>
            <person name="Venepally P."/>
            <person name="Chung J.K."/>
            <person name="Losada L."/>
            <person name="Nierman W.C."/>
        </authorList>
    </citation>
    <scope>NUCLEOTIDE SEQUENCE [LARGE SCALE GENOMIC DNA]</scope>
    <source>
        <strain evidence="7 8">NIH1004</strain>
    </source>
</reference>
<dbReference type="Gene3D" id="2.10.110.10">
    <property type="entry name" value="Cysteine Rich Protein"/>
    <property type="match status" value="2"/>
</dbReference>
<dbReference type="VEuPathDB" id="FungiDB:EYZ11_000207"/>
<feature type="compositionally biased region" description="Polar residues" evidence="5">
    <location>
        <begin position="539"/>
        <end position="553"/>
    </location>
</feature>
<dbReference type="InterPro" id="IPR001781">
    <property type="entry name" value="Znf_LIM"/>
</dbReference>
<dbReference type="GeneID" id="54329131"/>
<evidence type="ECO:0000256" key="1">
    <source>
        <dbReference type="ARBA" id="ARBA00022723"/>
    </source>
</evidence>
<feature type="compositionally biased region" description="Polar residues" evidence="5">
    <location>
        <begin position="661"/>
        <end position="685"/>
    </location>
</feature>
<protein>
    <recommendedName>
        <fullName evidence="6">LIM zinc-binding domain-containing protein</fullName>
    </recommendedName>
</protein>
<feature type="domain" description="LIM zinc-binding" evidence="6">
    <location>
        <begin position="764"/>
        <end position="827"/>
    </location>
</feature>
<feature type="compositionally biased region" description="Polar residues" evidence="5">
    <location>
        <begin position="226"/>
        <end position="248"/>
    </location>
</feature>
<evidence type="ECO:0000313" key="8">
    <source>
        <dbReference type="Proteomes" id="UP000324241"/>
    </source>
</evidence>
<dbReference type="InterPro" id="IPR017351">
    <property type="entry name" value="PINCH-1-4-like"/>
</dbReference>
<feature type="region of interest" description="Disordered" evidence="5">
    <location>
        <begin position="39"/>
        <end position="197"/>
    </location>
</feature>
<dbReference type="GO" id="GO:0046872">
    <property type="term" value="F:metal ion binding"/>
    <property type="evidence" value="ECO:0007669"/>
    <property type="project" value="UniProtKB-KW"/>
</dbReference>
<dbReference type="CDD" id="cd09397">
    <property type="entry name" value="LIM1_UF1"/>
    <property type="match status" value="1"/>
</dbReference>
<feature type="region of interest" description="Disordered" evidence="5">
    <location>
        <begin position="340"/>
        <end position="386"/>
    </location>
</feature>
<feature type="region of interest" description="Disordered" evidence="5">
    <location>
        <begin position="423"/>
        <end position="468"/>
    </location>
</feature>
<feature type="compositionally biased region" description="Polar residues" evidence="5">
    <location>
        <begin position="735"/>
        <end position="750"/>
    </location>
</feature>
<keyword evidence="1 4" id="KW-0479">Metal-binding</keyword>
<feature type="compositionally biased region" description="Low complexity" evidence="5">
    <location>
        <begin position="213"/>
        <end position="224"/>
    </location>
</feature>
<sequence>MVISMGLGLLPMIKCSNCGMDVEISAMGDHICAKTDPAASPLPSAPTEADDSINIKSSGRPGPPAPINPSIANRPFLRPDATIDHESTALSPLPSPLRQVQRSQTSPLPIEPQSSEIVSVNSDIPPFPLPRSMSAKESHFMTSLKDAKSAPPVPLPPYASSIERQDVDRLPSSAHRPFELDDEAAPPPQPSVPKDELSFLPRIAHKYVNSIDSKSSYRSSFASSRYGDNNSKRSTAMSDQRPSFSSVDQPYKYLEEDAPPVPSIHHGSFTGPESNMLPYSKNGNRAEDKSTFYLGSSEGTNYNAHREEAPSGSLRVSFHTNSDRLSSVRGSAELFFRSPSQTSFEKFPDPPDHSEERAASTAPVAYKPFRSPTNHAHPSTPEIDHEEHDDIYRRGSDASIESTLSVSNFARALGLDISDHTVENSTVSSDSSHSDMRSGTSFSSLASETSMSRRKPSDQGRLGPVIEEQRIDTRTQHALHAGDRTESPDDLVPPHIHDPLFSPDSPTDPAILQGSVSLVPDKTNKALPEIPLKVRSATGPVSHTANKSSQSDKTLPELPRSATAPTFHIPNKPSQSDKTLPLLPKSPAVPVSHIQNKSSWNDGAFVGSSNSAREPFSHTPKKPSWDDRNVLGLPSSRMEPTSHTPKKPSRDGRITPEQPRYATQTESHTSKTPSQNDRTFTSPQRSLEPASHISRPSWDERASPELPRSRGEPESHIPVKPSGGDRALPGLQVSHIPNSLSQDEGTSPNSATDPAARTAPRPKGPCRGCGERILGKSVSSADGRLTGRYHRECFVCYQCKVPFQTADFYVLRDLPFCALHYHQRNGSLCHTCLTGIEGQYVETNERQGRGPGDLRKFHPECLTCRTCNVLLNGEYFEWNGQVYCERDARRAAASTPPPRMRRPTMASPPMAHSRGPSRGHLPPPGYPGRGRGGPRLPPPGAFNGPYGPPPAARRFPERRTTRLMMI</sequence>
<evidence type="ECO:0000256" key="4">
    <source>
        <dbReference type="PROSITE-ProRule" id="PRU00125"/>
    </source>
</evidence>
<keyword evidence="3 4" id="KW-0440">LIM domain</keyword>
<dbReference type="Pfam" id="PF00412">
    <property type="entry name" value="LIM"/>
    <property type="match status" value="2"/>
</dbReference>
<feature type="region of interest" description="Disordered" evidence="5">
    <location>
        <begin position="533"/>
        <end position="768"/>
    </location>
</feature>
<evidence type="ECO:0000259" key="6">
    <source>
        <dbReference type="PROSITE" id="PS50023"/>
    </source>
</evidence>
<feature type="region of interest" description="Disordered" evidence="5">
    <location>
        <begin position="213"/>
        <end position="283"/>
    </location>
</feature>
<dbReference type="FunFam" id="2.10.110.10:FF:000119">
    <property type="entry name" value="LIM domain protein"/>
    <property type="match status" value="1"/>
</dbReference>
<feature type="compositionally biased region" description="Polar residues" evidence="5">
    <location>
        <begin position="98"/>
        <end position="122"/>
    </location>
</feature>
<name>A0A5M9ML63_9EURO</name>
<dbReference type="SMART" id="SM00132">
    <property type="entry name" value="LIM"/>
    <property type="match status" value="2"/>
</dbReference>
<keyword evidence="2 4" id="KW-0862">Zinc</keyword>
<dbReference type="Proteomes" id="UP000324241">
    <property type="component" value="Unassembled WGS sequence"/>
</dbReference>
<dbReference type="GO" id="GO:0030695">
    <property type="term" value="F:GTPase regulator activity"/>
    <property type="evidence" value="ECO:0007669"/>
    <property type="project" value="UniProtKB-ARBA"/>
</dbReference>
<dbReference type="RefSeq" id="XP_033427093.1">
    <property type="nucleotide sequence ID" value="XM_033571061.1"/>
</dbReference>
<feature type="compositionally biased region" description="Low complexity" evidence="5">
    <location>
        <begin position="425"/>
        <end position="441"/>
    </location>
</feature>
<feature type="compositionally biased region" description="Basic and acidic residues" evidence="5">
    <location>
        <begin position="346"/>
        <end position="358"/>
    </location>
</feature>
<dbReference type="EMBL" id="QUQM01000004">
    <property type="protein sequence ID" value="KAA8647732.1"/>
    <property type="molecule type" value="Genomic_DNA"/>
</dbReference>
<accession>A0A5M9ML63</accession>
<evidence type="ECO:0000313" key="7">
    <source>
        <dbReference type="EMBL" id="KAA8647732.1"/>
    </source>
</evidence>
<dbReference type="PROSITE" id="PS50023">
    <property type="entry name" value="LIM_DOMAIN_2"/>
    <property type="match status" value="1"/>
</dbReference>
<dbReference type="PROSITE" id="PS00478">
    <property type="entry name" value="LIM_DOMAIN_1"/>
    <property type="match status" value="1"/>
</dbReference>
<dbReference type="FunFam" id="2.10.110.10:FF:000105">
    <property type="entry name" value="Similar to LIM domain-containing protein"/>
    <property type="match status" value="1"/>
</dbReference>
<dbReference type="SUPFAM" id="SSF57716">
    <property type="entry name" value="Glucocorticoid receptor-like (DNA-binding domain)"/>
    <property type="match status" value="2"/>
</dbReference>
<proteinExistence type="predicted"/>
<dbReference type="CDD" id="cd08368">
    <property type="entry name" value="LIM"/>
    <property type="match status" value="1"/>
</dbReference>
<dbReference type="OrthoDB" id="1112565at2759"/>
<comment type="caution">
    <text evidence="7">The sequence shown here is derived from an EMBL/GenBank/DDBJ whole genome shotgun (WGS) entry which is preliminary data.</text>
</comment>
<feature type="compositionally biased region" description="Low complexity" evidence="5">
    <location>
        <begin position="751"/>
        <end position="761"/>
    </location>
</feature>
<organism evidence="7 8">
    <name type="scientific">Aspergillus tanneri</name>
    <dbReference type="NCBI Taxonomy" id="1220188"/>
    <lineage>
        <taxon>Eukaryota</taxon>
        <taxon>Fungi</taxon>
        <taxon>Dikarya</taxon>
        <taxon>Ascomycota</taxon>
        <taxon>Pezizomycotina</taxon>
        <taxon>Eurotiomycetes</taxon>
        <taxon>Eurotiomycetidae</taxon>
        <taxon>Eurotiales</taxon>
        <taxon>Aspergillaceae</taxon>
        <taxon>Aspergillus</taxon>
        <taxon>Aspergillus subgen. Circumdati</taxon>
    </lineage>
</organism>
<feature type="compositionally biased region" description="Pro residues" evidence="5">
    <location>
        <begin position="935"/>
        <end position="951"/>
    </location>
</feature>